<keyword evidence="6" id="KW-0813">Transport</keyword>
<evidence type="ECO:0000256" key="12">
    <source>
        <dbReference type="ARBA" id="ARBA00023136"/>
    </source>
</evidence>
<evidence type="ECO:0000256" key="8">
    <source>
        <dbReference type="ARBA" id="ARBA00022692"/>
    </source>
</evidence>
<dbReference type="PRINTS" id="PR01853">
    <property type="entry name" value="YAJCTRNLCASE"/>
</dbReference>
<evidence type="ECO:0000256" key="4">
    <source>
        <dbReference type="ARBA" id="ARBA00011718"/>
    </source>
</evidence>
<dbReference type="InterPro" id="IPR003849">
    <property type="entry name" value="Preprotein_translocase_YajC"/>
</dbReference>
<dbReference type="Proteomes" id="UP000221168">
    <property type="component" value="Unassembled WGS sequence"/>
</dbReference>
<dbReference type="EMBL" id="PDVP01000002">
    <property type="protein sequence ID" value="PHP67970.1"/>
    <property type="molecule type" value="Genomic_DNA"/>
</dbReference>
<evidence type="ECO:0000256" key="7">
    <source>
        <dbReference type="ARBA" id="ARBA00022475"/>
    </source>
</evidence>
<organism evidence="14 15">
    <name type="scientific">Zhengella mangrovi</name>
    <dbReference type="NCBI Taxonomy" id="1982044"/>
    <lineage>
        <taxon>Bacteria</taxon>
        <taxon>Pseudomonadati</taxon>
        <taxon>Pseudomonadota</taxon>
        <taxon>Alphaproteobacteria</taxon>
        <taxon>Hyphomicrobiales</taxon>
        <taxon>Notoacmeibacteraceae</taxon>
        <taxon>Zhengella</taxon>
    </lineage>
</organism>
<evidence type="ECO:0000313" key="14">
    <source>
        <dbReference type="EMBL" id="PHP67970.1"/>
    </source>
</evidence>
<comment type="subunit">
    <text evidence="4">Part of the SecDF-YidC-YajC translocase complex. The SecDF-YidC-YajC translocase forms a supercomplex with SecYEG, called the holo-translocon (HTL).</text>
</comment>
<keyword evidence="8 13" id="KW-0812">Transmembrane</keyword>
<keyword evidence="11" id="KW-0811">Translocation</keyword>
<evidence type="ECO:0000256" key="3">
    <source>
        <dbReference type="ARBA" id="ARBA00006742"/>
    </source>
</evidence>
<evidence type="ECO:0000256" key="1">
    <source>
        <dbReference type="ARBA" id="ARBA00002061"/>
    </source>
</evidence>
<keyword evidence="12 13" id="KW-0472">Membrane</keyword>
<evidence type="ECO:0000256" key="10">
    <source>
        <dbReference type="ARBA" id="ARBA00022989"/>
    </source>
</evidence>
<name>A0A2G1QR80_9HYPH</name>
<evidence type="ECO:0000256" key="13">
    <source>
        <dbReference type="SAM" id="Phobius"/>
    </source>
</evidence>
<dbReference type="NCBIfam" id="TIGR00739">
    <property type="entry name" value="yajC"/>
    <property type="match status" value="1"/>
</dbReference>
<comment type="caution">
    <text evidence="14">The sequence shown here is derived from an EMBL/GenBank/DDBJ whole genome shotgun (WGS) entry which is preliminary data.</text>
</comment>
<comment type="subcellular location">
    <subcellularLocation>
        <location evidence="2">Cell membrane</location>
        <topology evidence="2">Single-pass membrane protein</topology>
    </subcellularLocation>
</comment>
<comment type="function">
    <text evidence="1">The SecYEG-SecDF-YajC-YidC holo-translocon (HTL) protein secretase/insertase is a supercomplex required for protein secretion, insertion of proteins into membranes, and assembly of membrane protein complexes. While the SecYEG complex is essential for assembly of a number of proteins and complexes, the SecDF-YajC-YidC subcomplex facilitates these functions.</text>
</comment>
<evidence type="ECO:0000256" key="6">
    <source>
        <dbReference type="ARBA" id="ARBA00022448"/>
    </source>
</evidence>
<evidence type="ECO:0000256" key="9">
    <source>
        <dbReference type="ARBA" id="ARBA00022927"/>
    </source>
</evidence>
<reference evidence="14 15" key="1">
    <citation type="submission" date="2017-10" db="EMBL/GenBank/DDBJ databases">
        <title>Sedimentibacterium mangrovi gen. nov., sp. nov., a novel member of family Phyllobacteriacea isolated from mangrove sediment.</title>
        <authorList>
            <person name="Liao H."/>
            <person name="Tian Y."/>
        </authorList>
    </citation>
    <scope>NUCLEOTIDE SEQUENCE [LARGE SCALE GENOMIC DNA]</scope>
    <source>
        <strain evidence="14 15">X9-2-2</strain>
    </source>
</reference>
<sequence>MFVTPAFAQSAAPAGGADIFMSILPFILIFVIMYFLIIRPQRQQMKKRDQMLAAVRRGDTVITSGGIIGKVTKADETELDVEIAQGVKVRILRAMIADVRVKGEPVANQNQKA</sequence>
<keyword evidence="7" id="KW-1003">Cell membrane</keyword>
<dbReference type="PANTHER" id="PTHR33909">
    <property type="entry name" value="SEC TRANSLOCON ACCESSORY COMPLEX SUBUNIT YAJC"/>
    <property type="match status" value="1"/>
</dbReference>
<dbReference type="OrthoDB" id="9811406at2"/>
<comment type="similarity">
    <text evidence="3">Belongs to the YajC family.</text>
</comment>
<dbReference type="RefSeq" id="WP_099304303.1">
    <property type="nucleotide sequence ID" value="NZ_PDVP01000002.1"/>
</dbReference>
<dbReference type="GO" id="GO:0005886">
    <property type="term" value="C:plasma membrane"/>
    <property type="evidence" value="ECO:0007669"/>
    <property type="project" value="UniProtKB-SubCell"/>
</dbReference>
<accession>A0A2G1QR80</accession>
<evidence type="ECO:0000256" key="2">
    <source>
        <dbReference type="ARBA" id="ARBA00004162"/>
    </source>
</evidence>
<evidence type="ECO:0000256" key="5">
    <source>
        <dbReference type="ARBA" id="ARBA00014962"/>
    </source>
</evidence>
<dbReference type="SMART" id="SM01323">
    <property type="entry name" value="YajC"/>
    <property type="match status" value="1"/>
</dbReference>
<feature type="transmembrane region" description="Helical" evidence="13">
    <location>
        <begin position="19"/>
        <end position="38"/>
    </location>
</feature>
<dbReference type="Pfam" id="PF02699">
    <property type="entry name" value="YajC"/>
    <property type="match status" value="1"/>
</dbReference>
<keyword evidence="9" id="KW-0653">Protein transport</keyword>
<evidence type="ECO:0000313" key="15">
    <source>
        <dbReference type="Proteomes" id="UP000221168"/>
    </source>
</evidence>
<evidence type="ECO:0000256" key="11">
    <source>
        <dbReference type="ARBA" id="ARBA00023010"/>
    </source>
</evidence>
<keyword evidence="10 13" id="KW-1133">Transmembrane helix</keyword>
<dbReference type="AlphaFoldDB" id="A0A2G1QR80"/>
<dbReference type="PANTHER" id="PTHR33909:SF1">
    <property type="entry name" value="SEC TRANSLOCON ACCESSORY COMPLEX SUBUNIT YAJC"/>
    <property type="match status" value="1"/>
</dbReference>
<gene>
    <name evidence="14" type="primary">yajC</name>
    <name evidence="14" type="ORF">CSC94_04665</name>
</gene>
<proteinExistence type="inferred from homology"/>
<keyword evidence="15" id="KW-1185">Reference proteome</keyword>
<dbReference type="GO" id="GO:0015031">
    <property type="term" value="P:protein transport"/>
    <property type="evidence" value="ECO:0007669"/>
    <property type="project" value="UniProtKB-KW"/>
</dbReference>
<protein>
    <recommendedName>
        <fullName evidence="5">Sec translocon accessory complex subunit YajC</fullName>
    </recommendedName>
</protein>